<keyword evidence="7" id="KW-1133">Transmembrane helix</keyword>
<keyword evidence="2" id="KW-1003">Cell membrane</keyword>
<keyword evidence="5" id="KW-0812">Transmembrane</keyword>
<dbReference type="Proteomes" id="UP001621714">
    <property type="component" value="Unassembled WGS sequence"/>
</dbReference>
<keyword evidence="4" id="KW-0132">Cell division</keyword>
<evidence type="ECO:0000256" key="7">
    <source>
        <dbReference type="ARBA" id="ARBA00022989"/>
    </source>
</evidence>
<evidence type="ECO:0000256" key="6">
    <source>
        <dbReference type="ARBA" id="ARBA00022960"/>
    </source>
</evidence>
<feature type="region of interest" description="Disordered" evidence="13">
    <location>
        <begin position="100"/>
        <end position="155"/>
    </location>
</feature>
<dbReference type="Pfam" id="PF06295">
    <property type="entry name" value="ZapG-like"/>
    <property type="match status" value="1"/>
</dbReference>
<organism evidence="14 15">
    <name type="scientific">Marinospirillum alkalitolerans</name>
    <dbReference type="NCBI Taxonomy" id="3123374"/>
    <lineage>
        <taxon>Bacteria</taxon>
        <taxon>Pseudomonadati</taxon>
        <taxon>Pseudomonadota</taxon>
        <taxon>Gammaproteobacteria</taxon>
        <taxon>Oceanospirillales</taxon>
        <taxon>Oceanospirillaceae</taxon>
        <taxon>Marinospirillum</taxon>
    </lineage>
</organism>
<dbReference type="InterPro" id="IPR009386">
    <property type="entry name" value="ZapG-like"/>
</dbReference>
<comment type="subcellular location">
    <subcellularLocation>
        <location evidence="1">Cell inner membrane</location>
        <topology evidence="1">Single-pass membrane protein</topology>
    </subcellularLocation>
</comment>
<keyword evidence="6" id="KW-0133">Cell shape</keyword>
<evidence type="ECO:0000256" key="1">
    <source>
        <dbReference type="ARBA" id="ARBA00004377"/>
    </source>
</evidence>
<evidence type="ECO:0000256" key="2">
    <source>
        <dbReference type="ARBA" id="ARBA00022475"/>
    </source>
</evidence>
<gene>
    <name evidence="14" type="ORF">V6U78_07950</name>
</gene>
<evidence type="ECO:0000256" key="10">
    <source>
        <dbReference type="ARBA" id="ARBA00035657"/>
    </source>
</evidence>
<keyword evidence="3" id="KW-0997">Cell inner membrane</keyword>
<evidence type="ECO:0000256" key="3">
    <source>
        <dbReference type="ARBA" id="ARBA00022519"/>
    </source>
</evidence>
<dbReference type="EMBL" id="JBANFI010000004">
    <property type="protein sequence ID" value="MFK7160965.1"/>
    <property type="molecule type" value="Genomic_DNA"/>
</dbReference>
<proteinExistence type="inferred from homology"/>
<evidence type="ECO:0000313" key="14">
    <source>
        <dbReference type="EMBL" id="MFK7160965.1"/>
    </source>
</evidence>
<accession>A0ABW8PXE2</accession>
<keyword evidence="8" id="KW-0472">Membrane</keyword>
<evidence type="ECO:0000256" key="9">
    <source>
        <dbReference type="ARBA" id="ARBA00023306"/>
    </source>
</evidence>
<evidence type="ECO:0000256" key="8">
    <source>
        <dbReference type="ARBA" id="ARBA00023136"/>
    </source>
</evidence>
<dbReference type="PANTHER" id="PTHR39579:SF1">
    <property type="entry name" value="INNER MEMBRANE PROTEIN YHCB"/>
    <property type="match status" value="1"/>
</dbReference>
<dbReference type="PANTHER" id="PTHR39579">
    <property type="entry name" value="INNER MEMBRANE PROTEIN YHCB"/>
    <property type="match status" value="1"/>
</dbReference>
<keyword evidence="9" id="KW-0131">Cell cycle</keyword>
<evidence type="ECO:0000313" key="15">
    <source>
        <dbReference type="Proteomes" id="UP001621714"/>
    </source>
</evidence>
<feature type="compositionally biased region" description="Basic and acidic residues" evidence="13">
    <location>
        <begin position="100"/>
        <end position="115"/>
    </location>
</feature>
<evidence type="ECO:0000256" key="11">
    <source>
        <dbReference type="ARBA" id="ARBA00035703"/>
    </source>
</evidence>
<evidence type="ECO:0000256" key="13">
    <source>
        <dbReference type="SAM" id="MobiDB-lite"/>
    </source>
</evidence>
<dbReference type="RefSeq" id="WP_405339188.1">
    <property type="nucleotide sequence ID" value="NZ_JBANFI010000004.1"/>
</dbReference>
<evidence type="ECO:0000256" key="12">
    <source>
        <dbReference type="ARBA" id="ARBA00035727"/>
    </source>
</evidence>
<keyword evidence="15" id="KW-1185">Reference proteome</keyword>
<evidence type="ECO:0000256" key="5">
    <source>
        <dbReference type="ARBA" id="ARBA00022692"/>
    </source>
</evidence>
<evidence type="ECO:0000256" key="4">
    <source>
        <dbReference type="ARBA" id="ARBA00022618"/>
    </source>
</evidence>
<name>A0ABW8PXE2_9GAMM</name>
<sequence>MTLADTSWILTLLAFLIGAGLGALAYHFTHANAAHNLRVQHKLTEKELELNQLREGLNDHFSRTADGLNALSKQLQEMEQHVRKDAEYLCSDQSVVQRLTEDKASKASEPSHLEDLQETPEDIAPPKDYSDPQQGRGTLAEDFGLKPQVFEPPRH</sequence>
<comment type="similarity">
    <text evidence="10">Belongs to the ZapG family.</text>
</comment>
<protein>
    <recommendedName>
        <fullName evidence="11">Z-ring associated protein G</fullName>
    </recommendedName>
    <alternativeName>
        <fullName evidence="12">Cell division protein ZapG</fullName>
    </alternativeName>
</protein>
<comment type="caution">
    <text evidence="14">The sequence shown here is derived from an EMBL/GenBank/DDBJ whole genome shotgun (WGS) entry which is preliminary data.</text>
</comment>
<reference evidence="14 15" key="1">
    <citation type="submission" date="2024-02" db="EMBL/GenBank/DDBJ databases">
        <title>Marinospirillum sp. MEB 164 isolated from Lonar lake sediment.</title>
        <authorList>
            <person name="Joshi A."/>
            <person name="Thite S."/>
        </authorList>
    </citation>
    <scope>NUCLEOTIDE SEQUENCE [LARGE SCALE GENOMIC DNA]</scope>
    <source>
        <strain evidence="14 15">MEB164</strain>
    </source>
</reference>